<dbReference type="Proteomes" id="UP000023758">
    <property type="component" value="Unassembled WGS sequence"/>
</dbReference>
<organism evidence="1">
    <name type="scientific">Trichophyton rubrum CBS 288.86</name>
    <dbReference type="NCBI Taxonomy" id="1215330"/>
    <lineage>
        <taxon>Eukaryota</taxon>
        <taxon>Fungi</taxon>
        <taxon>Dikarya</taxon>
        <taxon>Ascomycota</taxon>
        <taxon>Pezizomycotina</taxon>
        <taxon>Eurotiomycetes</taxon>
        <taxon>Eurotiomycetidae</taxon>
        <taxon>Onygenales</taxon>
        <taxon>Arthrodermataceae</taxon>
        <taxon>Trichophyton</taxon>
    </lineage>
</organism>
<accession>A0A022W6I3</accession>
<evidence type="ECO:0000313" key="1">
    <source>
        <dbReference type="EMBL" id="EZF53909.1"/>
    </source>
</evidence>
<dbReference type="HOGENOM" id="CLU_2887444_0_0_1"/>
<dbReference type="EMBL" id="KK207799">
    <property type="protein sequence ID" value="EZF53909.1"/>
    <property type="molecule type" value="Genomic_DNA"/>
</dbReference>
<proteinExistence type="predicted"/>
<sequence length="63" mass="6759">MRRDGLSFQALLTSQSSEHGPLRDHGTHAPSYIHIAGLSSNRFILPCVVDAPAGLIAFQSSPE</sequence>
<dbReference type="AlphaFoldDB" id="A0A022W6I3"/>
<gene>
    <name evidence="1" type="ORF">H103_03247</name>
</gene>
<name>A0A022W6I3_TRIRU</name>
<protein>
    <submittedName>
        <fullName evidence="1">Uncharacterized protein</fullName>
    </submittedName>
</protein>
<reference evidence="1" key="1">
    <citation type="submission" date="2014-02" db="EMBL/GenBank/DDBJ databases">
        <title>The Genome Sequence of Trichophyton rubrum (morphotype fischeri) CBS 288.86.</title>
        <authorList>
            <consortium name="The Broad Institute Genomics Platform"/>
            <person name="Cuomo C.A."/>
            <person name="White T.C."/>
            <person name="Graser Y."/>
            <person name="Martinez-Rossi N."/>
            <person name="Heitman J."/>
            <person name="Young S.K."/>
            <person name="Zeng Q."/>
            <person name="Gargeya S."/>
            <person name="Abouelleil A."/>
            <person name="Alvarado L."/>
            <person name="Chapman S.B."/>
            <person name="Gainer-Dewar J."/>
            <person name="Goldberg J."/>
            <person name="Griggs A."/>
            <person name="Gujja S."/>
            <person name="Hansen M."/>
            <person name="Howarth C."/>
            <person name="Imamovic A."/>
            <person name="Larimer J."/>
            <person name="Martinez D."/>
            <person name="Murphy C."/>
            <person name="Pearson M.D."/>
            <person name="Persinoti G."/>
            <person name="Poon T."/>
            <person name="Priest M."/>
            <person name="Roberts A.D."/>
            <person name="Saif S."/>
            <person name="Shea T.D."/>
            <person name="Sykes S.N."/>
            <person name="Wortman J."/>
            <person name="Nusbaum C."/>
            <person name="Birren B."/>
        </authorList>
    </citation>
    <scope>NUCLEOTIDE SEQUENCE [LARGE SCALE GENOMIC DNA]</scope>
    <source>
        <strain evidence="1">CBS 288.86</strain>
    </source>
</reference>